<name>H8KVF6_SOLCM</name>
<dbReference type="OrthoDB" id="795346at2"/>
<keyword evidence="3" id="KW-1185">Reference proteome</keyword>
<proteinExistence type="predicted"/>
<dbReference type="HOGENOM" id="CLU_1634278_0_0_10"/>
<accession>H8KVF6</accession>
<dbReference type="RefSeq" id="WP_014679563.1">
    <property type="nucleotide sequence ID" value="NC_017770.1"/>
</dbReference>
<dbReference type="AlphaFoldDB" id="H8KVF6"/>
<keyword evidence="1" id="KW-0472">Membrane</keyword>
<reference evidence="2" key="1">
    <citation type="submission" date="2012-02" db="EMBL/GenBank/DDBJ databases">
        <title>The complete genome of Solitalea canadensis DSM 3403.</title>
        <authorList>
            <consortium name="US DOE Joint Genome Institute (JGI-PGF)"/>
            <person name="Lucas S."/>
            <person name="Copeland A."/>
            <person name="Lapidus A."/>
            <person name="Glavina del Rio T."/>
            <person name="Dalin E."/>
            <person name="Tice H."/>
            <person name="Bruce D."/>
            <person name="Goodwin L."/>
            <person name="Pitluck S."/>
            <person name="Peters L."/>
            <person name="Ovchinnikova G."/>
            <person name="Lu M."/>
            <person name="Kyrpides N."/>
            <person name="Mavromatis K."/>
            <person name="Ivanova N."/>
            <person name="Brettin T."/>
            <person name="Detter J.C."/>
            <person name="Han C."/>
            <person name="Larimer F."/>
            <person name="Land M."/>
            <person name="Hauser L."/>
            <person name="Markowitz V."/>
            <person name="Cheng J.-F."/>
            <person name="Hugenholtz P."/>
            <person name="Woyke T."/>
            <person name="Wu D."/>
            <person name="Spring S."/>
            <person name="Schroeder M."/>
            <person name="Kopitz M."/>
            <person name="Brambilla E."/>
            <person name="Klenk H.-P."/>
            <person name="Eisen J.A."/>
        </authorList>
    </citation>
    <scope>NUCLEOTIDE SEQUENCE</scope>
    <source>
        <strain evidence="2">DSM 3403</strain>
    </source>
</reference>
<dbReference type="STRING" id="929556.Solca_1242"/>
<organism evidence="2 3">
    <name type="scientific">Solitalea canadensis (strain ATCC 29591 / DSM 3403 / JCM 21819 / LMG 8368 / NBRC 15130 / NCIMB 12057 / USAM 9D)</name>
    <name type="common">Flexibacter canadensis</name>
    <dbReference type="NCBI Taxonomy" id="929556"/>
    <lineage>
        <taxon>Bacteria</taxon>
        <taxon>Pseudomonadati</taxon>
        <taxon>Bacteroidota</taxon>
        <taxon>Sphingobacteriia</taxon>
        <taxon>Sphingobacteriales</taxon>
        <taxon>Sphingobacteriaceae</taxon>
        <taxon>Solitalea</taxon>
    </lineage>
</organism>
<dbReference type="EMBL" id="CP003349">
    <property type="protein sequence ID" value="AFD06336.1"/>
    <property type="molecule type" value="Genomic_DNA"/>
</dbReference>
<evidence type="ECO:0000313" key="2">
    <source>
        <dbReference type="EMBL" id="AFD06336.1"/>
    </source>
</evidence>
<keyword evidence="1" id="KW-1133">Transmembrane helix</keyword>
<dbReference type="KEGG" id="scn:Solca_1242"/>
<dbReference type="Proteomes" id="UP000007590">
    <property type="component" value="Chromosome"/>
</dbReference>
<keyword evidence="1" id="KW-0812">Transmembrane</keyword>
<evidence type="ECO:0000313" key="3">
    <source>
        <dbReference type="Proteomes" id="UP000007590"/>
    </source>
</evidence>
<gene>
    <name evidence="2" type="ordered locus">Solca_1242</name>
</gene>
<protein>
    <submittedName>
        <fullName evidence="2">Uncharacterized protein</fullName>
    </submittedName>
</protein>
<evidence type="ECO:0000256" key="1">
    <source>
        <dbReference type="SAM" id="Phobius"/>
    </source>
</evidence>
<sequence>MSDRFKKIYLLTMIVGSFLIYMVYYYYTAYFMKAHYKIVEFDHIEVKASIGDKVAYDYNSKTQLLKYRNEQDSLITEKVVLPEATIKEIHQKMWDQMFFDMPDQMIGGPEATTPRYFINMCYQKKCKSIVWDDKAMQKPQYMERVRELKKFIETKIEESETK</sequence>
<feature type="transmembrane region" description="Helical" evidence="1">
    <location>
        <begin position="7"/>
        <end position="27"/>
    </location>
</feature>